<dbReference type="SMART" id="SM00257">
    <property type="entry name" value="LysM"/>
    <property type="match status" value="1"/>
</dbReference>
<sequence>MFDVQVFEQEVGVVNGMSVSVRARSGQQCEVPLRLTARGRVVVWLLATLVAAGVGLGAQSATAGTPAEPQEVRAHTVVAGETLWDIARSATPAGGDVRDVVADVVRTNDLPSAAIVPGQRLVVPLPADADA</sequence>
<feature type="domain" description="LysM" evidence="1">
    <location>
        <begin position="73"/>
        <end position="123"/>
    </location>
</feature>
<keyword evidence="3" id="KW-1185">Reference proteome</keyword>
<dbReference type="InterPro" id="IPR036779">
    <property type="entry name" value="LysM_dom_sf"/>
</dbReference>
<name>A0A0A0BZF2_9CELL</name>
<comment type="caution">
    <text evidence="2">The sequence shown here is derived from an EMBL/GenBank/DDBJ whole genome shotgun (WGS) entry which is preliminary data.</text>
</comment>
<dbReference type="InterPro" id="IPR018392">
    <property type="entry name" value="LysM"/>
</dbReference>
<gene>
    <name evidence="2" type="ORF">N869_14935</name>
</gene>
<dbReference type="Proteomes" id="UP000054314">
    <property type="component" value="Unassembled WGS sequence"/>
</dbReference>
<protein>
    <recommendedName>
        <fullName evidence="1">LysM domain-containing protein</fullName>
    </recommendedName>
</protein>
<dbReference type="Gene3D" id="3.10.350.10">
    <property type="entry name" value="LysM domain"/>
    <property type="match status" value="1"/>
</dbReference>
<proteinExistence type="predicted"/>
<dbReference type="SUPFAM" id="SSF54106">
    <property type="entry name" value="LysM domain"/>
    <property type="match status" value="1"/>
</dbReference>
<dbReference type="RefSeq" id="WP_052105172.1">
    <property type="nucleotide sequence ID" value="NZ_AXCZ01000050.1"/>
</dbReference>
<dbReference type="CDD" id="cd00118">
    <property type="entry name" value="LysM"/>
    <property type="match status" value="1"/>
</dbReference>
<evidence type="ECO:0000259" key="1">
    <source>
        <dbReference type="PROSITE" id="PS51782"/>
    </source>
</evidence>
<dbReference type="Pfam" id="PF01476">
    <property type="entry name" value="LysM"/>
    <property type="match status" value="1"/>
</dbReference>
<evidence type="ECO:0000313" key="2">
    <source>
        <dbReference type="EMBL" id="KGM13315.1"/>
    </source>
</evidence>
<evidence type="ECO:0000313" key="3">
    <source>
        <dbReference type="Proteomes" id="UP000054314"/>
    </source>
</evidence>
<dbReference type="EMBL" id="AXCZ01000050">
    <property type="protein sequence ID" value="KGM13315.1"/>
    <property type="molecule type" value="Genomic_DNA"/>
</dbReference>
<reference evidence="2 3" key="1">
    <citation type="submission" date="2013-08" db="EMBL/GenBank/DDBJ databases">
        <title>Genome sequencing of Cellulomonas bogoriensis 69B4.</title>
        <authorList>
            <person name="Chen F."/>
            <person name="Li Y."/>
            <person name="Wang G."/>
        </authorList>
    </citation>
    <scope>NUCLEOTIDE SEQUENCE [LARGE SCALE GENOMIC DNA]</scope>
    <source>
        <strain evidence="2 3">69B4</strain>
    </source>
</reference>
<dbReference type="AlphaFoldDB" id="A0A0A0BZF2"/>
<accession>A0A0A0BZF2</accession>
<dbReference type="PROSITE" id="PS51782">
    <property type="entry name" value="LYSM"/>
    <property type="match status" value="1"/>
</dbReference>
<organism evidence="2 3">
    <name type="scientific">Cellulomonas bogoriensis 69B4 = DSM 16987</name>
    <dbReference type="NCBI Taxonomy" id="1386082"/>
    <lineage>
        <taxon>Bacteria</taxon>
        <taxon>Bacillati</taxon>
        <taxon>Actinomycetota</taxon>
        <taxon>Actinomycetes</taxon>
        <taxon>Micrococcales</taxon>
        <taxon>Cellulomonadaceae</taxon>
        <taxon>Cellulomonas</taxon>
    </lineage>
</organism>